<feature type="region of interest" description="Disordered" evidence="1">
    <location>
        <begin position="35"/>
        <end position="55"/>
    </location>
</feature>
<dbReference type="EMBL" id="CADCTG010000037">
    <property type="protein sequence ID" value="CAA9215599.1"/>
    <property type="molecule type" value="Genomic_DNA"/>
</dbReference>
<protein>
    <submittedName>
        <fullName evidence="2">Uncharacterized protein</fullName>
    </submittedName>
</protein>
<reference evidence="2" key="1">
    <citation type="submission" date="2020-02" db="EMBL/GenBank/DDBJ databases">
        <authorList>
            <person name="Meier V. D."/>
        </authorList>
    </citation>
    <scope>NUCLEOTIDE SEQUENCE</scope>
    <source>
        <strain evidence="2">AVDCRST_MAG08</strain>
    </source>
</reference>
<sequence length="120" mass="12211">DPTGAAGAAARGGAGRRGGRARRVRGALRVLPCRRRGSAARRRPEPLGRGGAARGRRFGLRLLARAGGGAAVRAGLGRGPARTLPGRPGGDVPGALDGQQCPPRRGRARGRRRFPAGSAV</sequence>
<name>A0A6J4H5M8_9PROT</name>
<organism evidence="2">
    <name type="scientific">uncultured Acetobacteraceae bacterium</name>
    <dbReference type="NCBI Taxonomy" id="169975"/>
    <lineage>
        <taxon>Bacteria</taxon>
        <taxon>Pseudomonadati</taxon>
        <taxon>Pseudomonadota</taxon>
        <taxon>Alphaproteobacteria</taxon>
        <taxon>Acetobacterales</taxon>
        <taxon>Acetobacteraceae</taxon>
        <taxon>environmental samples</taxon>
    </lineage>
</organism>
<feature type="non-terminal residue" evidence="2">
    <location>
        <position position="1"/>
    </location>
</feature>
<evidence type="ECO:0000313" key="2">
    <source>
        <dbReference type="EMBL" id="CAA9215599.1"/>
    </source>
</evidence>
<feature type="region of interest" description="Disordered" evidence="1">
    <location>
        <begin position="70"/>
        <end position="120"/>
    </location>
</feature>
<feature type="compositionally biased region" description="Low complexity" evidence="1">
    <location>
        <begin position="70"/>
        <end position="82"/>
    </location>
</feature>
<dbReference type="AlphaFoldDB" id="A0A6J4H5M8"/>
<feature type="non-terminal residue" evidence="2">
    <location>
        <position position="120"/>
    </location>
</feature>
<accession>A0A6J4H5M8</accession>
<feature type="region of interest" description="Disordered" evidence="1">
    <location>
        <begin position="1"/>
        <end position="23"/>
    </location>
</feature>
<evidence type="ECO:0000256" key="1">
    <source>
        <dbReference type="SAM" id="MobiDB-lite"/>
    </source>
</evidence>
<proteinExistence type="predicted"/>
<gene>
    <name evidence="2" type="ORF">AVDCRST_MAG08-376</name>
</gene>
<feature type="compositionally biased region" description="Basic residues" evidence="1">
    <location>
        <begin position="104"/>
        <end position="114"/>
    </location>
</feature>